<dbReference type="InterPro" id="IPR019519">
    <property type="entry name" value="Elp5"/>
</dbReference>
<dbReference type="PANTHER" id="PTHR15641">
    <property type="entry name" value="ELONGATOR COMPLEX PROTEIN 5"/>
    <property type="match status" value="1"/>
</dbReference>
<evidence type="ECO:0000313" key="10">
    <source>
        <dbReference type="Proteomes" id="UP001362899"/>
    </source>
</evidence>
<name>A0AAV5RHI1_STABA</name>
<dbReference type="GO" id="GO:0002098">
    <property type="term" value="P:tRNA wobble uridine modification"/>
    <property type="evidence" value="ECO:0007669"/>
    <property type="project" value="InterPro"/>
</dbReference>
<evidence type="ECO:0000256" key="4">
    <source>
        <dbReference type="ARBA" id="ARBA00009567"/>
    </source>
</evidence>
<organism evidence="9 10">
    <name type="scientific">Starmerella bacillaris</name>
    <name type="common">Yeast</name>
    <name type="synonym">Candida zemplinina</name>
    <dbReference type="NCBI Taxonomy" id="1247836"/>
    <lineage>
        <taxon>Eukaryota</taxon>
        <taxon>Fungi</taxon>
        <taxon>Dikarya</taxon>
        <taxon>Ascomycota</taxon>
        <taxon>Saccharomycotina</taxon>
        <taxon>Dipodascomycetes</taxon>
        <taxon>Dipodascales</taxon>
        <taxon>Trichomonascaceae</taxon>
        <taxon>Starmerella</taxon>
    </lineage>
</organism>
<evidence type="ECO:0000256" key="7">
    <source>
        <dbReference type="ARBA" id="ARBA00022694"/>
    </source>
</evidence>
<evidence type="ECO:0000256" key="6">
    <source>
        <dbReference type="ARBA" id="ARBA00022490"/>
    </source>
</evidence>
<keyword evidence="10" id="KW-1185">Reference proteome</keyword>
<accession>A0AAV5RHI1</accession>
<comment type="pathway">
    <text evidence="3">tRNA modification; 5-methoxycarbonylmethyl-2-thiouridine-tRNA biosynthesis.</text>
</comment>
<protein>
    <recommendedName>
        <fullName evidence="5">Elongator complex protein 5</fullName>
    </recommendedName>
</protein>
<comment type="similarity">
    <text evidence="4">Belongs to the ELP5 family.</text>
</comment>
<dbReference type="AlphaFoldDB" id="A0AAV5RHI1"/>
<gene>
    <name evidence="9" type="ORF">DASB73_018580</name>
</gene>
<dbReference type="Proteomes" id="UP001362899">
    <property type="component" value="Unassembled WGS sequence"/>
</dbReference>
<dbReference type="GO" id="GO:0000049">
    <property type="term" value="F:tRNA binding"/>
    <property type="evidence" value="ECO:0007669"/>
    <property type="project" value="TreeGrafter"/>
</dbReference>
<evidence type="ECO:0000313" key="9">
    <source>
        <dbReference type="EMBL" id="GMM50900.1"/>
    </source>
</evidence>
<keyword evidence="8" id="KW-0539">Nucleus</keyword>
<evidence type="ECO:0000256" key="1">
    <source>
        <dbReference type="ARBA" id="ARBA00004123"/>
    </source>
</evidence>
<dbReference type="GO" id="GO:0005634">
    <property type="term" value="C:nucleus"/>
    <property type="evidence" value="ECO:0007669"/>
    <property type="project" value="UniProtKB-SubCell"/>
</dbReference>
<dbReference type="Gene3D" id="3.40.50.300">
    <property type="entry name" value="P-loop containing nucleotide triphosphate hydrolases"/>
    <property type="match status" value="2"/>
</dbReference>
<comment type="caution">
    <text evidence="9">The sequence shown here is derived from an EMBL/GenBank/DDBJ whole genome shotgun (WGS) entry which is preliminary data.</text>
</comment>
<dbReference type="GO" id="GO:0005829">
    <property type="term" value="C:cytosol"/>
    <property type="evidence" value="ECO:0007669"/>
    <property type="project" value="TreeGrafter"/>
</dbReference>
<sequence>MEKHQIIERLLTLQSYSPFILICDTLAQTSDILLKAMLKRAKKDVSFIINADLNHFEPEVVVQEVMKLMKPDRTLIGVYHTDITYSSSKSPKSYSPSTLSLLEYMATSVIRVLPGPEALSRKAESSFDIFDFSNKVYNRMQFTVEVEHRRKSGRRISTLFNVNGDTYEFKQARLDMIEDQVDLTNLTTFNLSLSEKQRQDRENVELPYLEAQRGGNGGAILYEYTEVDDYDEDEPFEEDYI</sequence>
<keyword evidence="7" id="KW-0819">tRNA processing</keyword>
<evidence type="ECO:0000256" key="2">
    <source>
        <dbReference type="ARBA" id="ARBA00004496"/>
    </source>
</evidence>
<dbReference type="Pfam" id="PF10483">
    <property type="entry name" value="Elong_Iki1"/>
    <property type="match status" value="2"/>
</dbReference>
<evidence type="ECO:0000256" key="5">
    <source>
        <dbReference type="ARBA" id="ARBA00020264"/>
    </source>
</evidence>
<dbReference type="PANTHER" id="PTHR15641:SF1">
    <property type="entry name" value="ELONGATOR COMPLEX PROTEIN 5"/>
    <property type="match status" value="1"/>
</dbReference>
<dbReference type="EMBL" id="BTGC01000003">
    <property type="protein sequence ID" value="GMM50900.1"/>
    <property type="molecule type" value="Genomic_DNA"/>
</dbReference>
<evidence type="ECO:0000256" key="8">
    <source>
        <dbReference type="ARBA" id="ARBA00023242"/>
    </source>
</evidence>
<keyword evidence="6" id="KW-0963">Cytoplasm</keyword>
<dbReference type="GO" id="GO:0033588">
    <property type="term" value="C:elongator holoenzyme complex"/>
    <property type="evidence" value="ECO:0007669"/>
    <property type="project" value="InterPro"/>
</dbReference>
<dbReference type="InterPro" id="IPR027417">
    <property type="entry name" value="P-loop_NTPase"/>
</dbReference>
<reference evidence="9 10" key="1">
    <citation type="journal article" date="2023" name="Elife">
        <title>Identification of key yeast species and microbe-microbe interactions impacting larval growth of Drosophila in the wild.</title>
        <authorList>
            <person name="Mure A."/>
            <person name="Sugiura Y."/>
            <person name="Maeda R."/>
            <person name="Honda K."/>
            <person name="Sakurai N."/>
            <person name="Takahashi Y."/>
            <person name="Watada M."/>
            <person name="Katoh T."/>
            <person name="Gotoh A."/>
            <person name="Gotoh Y."/>
            <person name="Taniguchi I."/>
            <person name="Nakamura K."/>
            <person name="Hayashi T."/>
            <person name="Katayama T."/>
            <person name="Uemura T."/>
            <person name="Hattori Y."/>
        </authorList>
    </citation>
    <scope>NUCLEOTIDE SEQUENCE [LARGE SCALE GENOMIC DNA]</scope>
    <source>
        <strain evidence="9 10">SB-73</strain>
    </source>
</reference>
<evidence type="ECO:0000256" key="3">
    <source>
        <dbReference type="ARBA" id="ARBA00005043"/>
    </source>
</evidence>
<proteinExistence type="inferred from homology"/>
<comment type="subcellular location">
    <subcellularLocation>
        <location evidence="2">Cytoplasm</location>
    </subcellularLocation>
    <subcellularLocation>
        <location evidence="1">Nucleus</location>
    </subcellularLocation>
</comment>